<proteinExistence type="inferred from homology"/>
<organism evidence="3 4">
    <name type="scientific">Collybiopsis luxurians FD-317 M1</name>
    <dbReference type="NCBI Taxonomy" id="944289"/>
    <lineage>
        <taxon>Eukaryota</taxon>
        <taxon>Fungi</taxon>
        <taxon>Dikarya</taxon>
        <taxon>Basidiomycota</taxon>
        <taxon>Agaricomycotina</taxon>
        <taxon>Agaricomycetes</taxon>
        <taxon>Agaricomycetidae</taxon>
        <taxon>Agaricales</taxon>
        <taxon>Marasmiineae</taxon>
        <taxon>Omphalotaceae</taxon>
        <taxon>Collybiopsis</taxon>
        <taxon>Collybiopsis luxurians</taxon>
    </lineage>
</organism>
<keyword evidence="2" id="KW-0732">Signal</keyword>
<accession>A0A0D0CB32</accession>
<dbReference type="InterPro" id="IPR009413">
    <property type="entry name" value="Aegerolysin-typ"/>
</dbReference>
<dbReference type="EMBL" id="KN834808">
    <property type="protein sequence ID" value="KIK55252.1"/>
    <property type="molecule type" value="Genomic_DNA"/>
</dbReference>
<evidence type="ECO:0000313" key="3">
    <source>
        <dbReference type="EMBL" id="KIK55252.1"/>
    </source>
</evidence>
<dbReference type="HOGENOM" id="CLU_154015_0_0_1"/>
<evidence type="ECO:0000256" key="1">
    <source>
        <dbReference type="ARBA" id="ARBA00010795"/>
    </source>
</evidence>
<feature type="signal peptide" evidence="2">
    <location>
        <begin position="1"/>
        <end position="19"/>
    </location>
</feature>
<evidence type="ECO:0008006" key="5">
    <source>
        <dbReference type="Google" id="ProtNLM"/>
    </source>
</evidence>
<gene>
    <name evidence="3" type="ORF">GYMLUDRAFT_175880</name>
</gene>
<dbReference type="OrthoDB" id="3263887at2759"/>
<keyword evidence="4" id="KW-1185">Reference proteome</keyword>
<feature type="chain" id="PRO_5002207821" description="Crystal protein ET79" evidence="2">
    <location>
        <begin position="20"/>
        <end position="133"/>
    </location>
</feature>
<comment type="similarity">
    <text evidence="1">Belongs to the aegerolysin family.</text>
</comment>
<dbReference type="Proteomes" id="UP000053593">
    <property type="component" value="Unassembled WGS sequence"/>
</dbReference>
<protein>
    <recommendedName>
        <fullName evidence="5">Crystal protein ET79</fullName>
    </recommendedName>
</protein>
<name>A0A0D0CB32_9AGAR</name>
<dbReference type="Pfam" id="PF06355">
    <property type="entry name" value="Aegerolysin"/>
    <property type="match status" value="1"/>
</dbReference>
<evidence type="ECO:0000313" key="4">
    <source>
        <dbReference type="Proteomes" id="UP000053593"/>
    </source>
</evidence>
<dbReference type="SUPFAM" id="SSF63724">
    <property type="entry name" value="Cytolysin/lectin"/>
    <property type="match status" value="1"/>
</dbReference>
<dbReference type="InterPro" id="IPR015926">
    <property type="entry name" value="Cytolysin/lectin"/>
</dbReference>
<dbReference type="AlphaFoldDB" id="A0A0D0CB32"/>
<dbReference type="GO" id="GO:0019836">
    <property type="term" value="P:symbiont-mediated hemolysis of host erythrocyte"/>
    <property type="evidence" value="ECO:0007669"/>
    <property type="project" value="InterPro"/>
</dbReference>
<sequence>MIVCLHCLHLIQATCSVAATFENKTDLLLTRIDAYLEHGEWAKDQYPPDHISPKSEGRWKSESNGFMTGTAGYVKYVLGDGGESILRVYWSNPFSGSNSYSGSITGPKEHEYACSYTGGVGNNASVTYTLEKM</sequence>
<dbReference type="Gene3D" id="2.60.270.50">
    <property type="match status" value="1"/>
</dbReference>
<reference evidence="3 4" key="1">
    <citation type="submission" date="2014-04" db="EMBL/GenBank/DDBJ databases">
        <title>Evolutionary Origins and Diversification of the Mycorrhizal Mutualists.</title>
        <authorList>
            <consortium name="DOE Joint Genome Institute"/>
            <consortium name="Mycorrhizal Genomics Consortium"/>
            <person name="Kohler A."/>
            <person name="Kuo A."/>
            <person name="Nagy L.G."/>
            <person name="Floudas D."/>
            <person name="Copeland A."/>
            <person name="Barry K.W."/>
            <person name="Cichocki N."/>
            <person name="Veneault-Fourrey C."/>
            <person name="LaButti K."/>
            <person name="Lindquist E.A."/>
            <person name="Lipzen A."/>
            <person name="Lundell T."/>
            <person name="Morin E."/>
            <person name="Murat C."/>
            <person name="Riley R."/>
            <person name="Ohm R."/>
            <person name="Sun H."/>
            <person name="Tunlid A."/>
            <person name="Henrissat B."/>
            <person name="Grigoriev I.V."/>
            <person name="Hibbett D.S."/>
            <person name="Martin F."/>
        </authorList>
    </citation>
    <scope>NUCLEOTIDE SEQUENCE [LARGE SCALE GENOMIC DNA]</scope>
    <source>
        <strain evidence="3 4">FD-317 M1</strain>
    </source>
</reference>
<evidence type="ECO:0000256" key="2">
    <source>
        <dbReference type="SAM" id="SignalP"/>
    </source>
</evidence>